<evidence type="ECO:0000313" key="2">
    <source>
        <dbReference type="EMBL" id="CAA2103056.1"/>
    </source>
</evidence>
<dbReference type="InterPro" id="IPR036514">
    <property type="entry name" value="SGNH_hydro_sf"/>
</dbReference>
<dbReference type="Pfam" id="PF04311">
    <property type="entry name" value="DUF459"/>
    <property type="match status" value="1"/>
</dbReference>
<gene>
    <name evidence="2" type="ORF">MBUL_01998</name>
</gene>
<feature type="compositionally biased region" description="Basic and acidic residues" evidence="1">
    <location>
        <begin position="465"/>
        <end position="474"/>
    </location>
</feature>
<proteinExistence type="predicted"/>
<evidence type="ECO:0000256" key="1">
    <source>
        <dbReference type="SAM" id="MobiDB-lite"/>
    </source>
</evidence>
<dbReference type="EMBL" id="LR743504">
    <property type="protein sequence ID" value="CAA2103056.1"/>
    <property type="molecule type" value="Genomic_DNA"/>
</dbReference>
<name>A0A679J549_9HYPH</name>
<dbReference type="GO" id="GO:0016788">
    <property type="term" value="F:hydrolase activity, acting on ester bonds"/>
    <property type="evidence" value="ECO:0007669"/>
    <property type="project" value="UniProtKB-ARBA"/>
</dbReference>
<dbReference type="Gene3D" id="3.40.50.1110">
    <property type="entry name" value="SGNH hydrolase"/>
    <property type="match status" value="1"/>
</dbReference>
<dbReference type="SUPFAM" id="SSF52266">
    <property type="entry name" value="SGNH hydrolase"/>
    <property type="match status" value="1"/>
</dbReference>
<dbReference type="CDD" id="cd01829">
    <property type="entry name" value="SGNH_hydrolase_peri2"/>
    <property type="match status" value="1"/>
</dbReference>
<protein>
    <submittedName>
        <fullName evidence="2">Uncharacterized protein</fullName>
    </submittedName>
</protein>
<feature type="region of interest" description="Disordered" evidence="1">
    <location>
        <begin position="40"/>
        <end position="149"/>
    </location>
</feature>
<dbReference type="AlphaFoldDB" id="A0A679J549"/>
<accession>A0A679J549</accession>
<dbReference type="InterPro" id="IPR007407">
    <property type="entry name" value="DUF459"/>
</dbReference>
<organism evidence="2">
    <name type="scientific">Methylobacterium bullatum</name>
    <dbReference type="NCBI Taxonomy" id="570505"/>
    <lineage>
        <taxon>Bacteria</taxon>
        <taxon>Pseudomonadati</taxon>
        <taxon>Pseudomonadota</taxon>
        <taxon>Alphaproteobacteria</taxon>
        <taxon>Hyphomicrobiales</taxon>
        <taxon>Methylobacteriaceae</taxon>
        <taxon>Methylobacterium</taxon>
    </lineage>
</organism>
<reference evidence="2" key="1">
    <citation type="submission" date="2019-12" db="EMBL/GenBank/DDBJ databases">
        <authorList>
            <person name="Cremers G."/>
        </authorList>
    </citation>
    <scope>NUCLEOTIDE SEQUENCE</scope>
    <source>
        <strain evidence="2">Mbul1</strain>
    </source>
</reference>
<sequence length="474" mass="51709">MAPRTVKTVPNGATIAGRVKDAVRRACLLALFATPPLFSSGPSAVAQWGDSYDTPRGDSYYAPRRRPREEGDYGARQANRRYTPPPQEAPRQFYWPWEDRPQQVQPTPAPVPSARPTRPRPPTIGESQRSYTKRPRPAPVIAQPKPVQPKAEPSIRIAVFGDSLASYLGRGLDDVFEDNADVAILDRSKADSGLVRKDVVDWPKAAEDFLKTSPKVAYAVVMLGANDRQPIREGTENVEPGTERWREIYRDRVDALAKVFASQKIPFIWVGAPPMRSEPLTKDIASINDLIRDRVAKAGGTYVDIWPGFVDDRNRFTMTGPDLEGQEAKLRTSDGVHFTKAGSRKVAHFADVELKRLMGTNPTEAPAVAPVATVPGPQLDGETLKLDDTAAIDRQITAMLPSLPEPPGIPALPVKPAFGPVIPLGRAEVTPGGTLISGRPRDGDASGNVERVLQRGSAPMPQPGRADDFKWPPG</sequence>
<feature type="region of interest" description="Disordered" evidence="1">
    <location>
        <begin position="431"/>
        <end position="474"/>
    </location>
</feature>